<feature type="compositionally biased region" description="Low complexity" evidence="16">
    <location>
        <begin position="245"/>
        <end position="262"/>
    </location>
</feature>
<dbReference type="PROSITE" id="PS50994">
    <property type="entry name" value="INTEGRASE"/>
    <property type="match status" value="1"/>
</dbReference>
<evidence type="ECO:0000313" key="18">
    <source>
        <dbReference type="EMBL" id="OBZ74687.1"/>
    </source>
</evidence>
<keyword evidence="10" id="KW-0695">RNA-directed DNA polymerase</keyword>
<dbReference type="GO" id="GO:0004519">
    <property type="term" value="F:endonuclease activity"/>
    <property type="evidence" value="ECO:0007669"/>
    <property type="project" value="UniProtKB-KW"/>
</dbReference>
<dbReference type="GO" id="GO:0046872">
    <property type="term" value="F:metal ion binding"/>
    <property type="evidence" value="ECO:0007669"/>
    <property type="project" value="UniProtKB-KW"/>
</dbReference>
<evidence type="ECO:0000256" key="3">
    <source>
        <dbReference type="ARBA" id="ARBA00022722"/>
    </source>
</evidence>
<gene>
    <name evidence="18" type="primary">POLX_5</name>
    <name evidence="18" type="ORF">A0H81_05639</name>
</gene>
<organism evidence="18 19">
    <name type="scientific">Grifola frondosa</name>
    <name type="common">Maitake</name>
    <name type="synonym">Polyporus frondosus</name>
    <dbReference type="NCBI Taxonomy" id="5627"/>
    <lineage>
        <taxon>Eukaryota</taxon>
        <taxon>Fungi</taxon>
        <taxon>Dikarya</taxon>
        <taxon>Basidiomycota</taxon>
        <taxon>Agaricomycotina</taxon>
        <taxon>Agaricomycetes</taxon>
        <taxon>Polyporales</taxon>
        <taxon>Grifolaceae</taxon>
        <taxon>Grifola</taxon>
    </lineage>
</organism>
<evidence type="ECO:0000256" key="8">
    <source>
        <dbReference type="ARBA" id="ARBA00022884"/>
    </source>
</evidence>
<dbReference type="PANTHER" id="PTHR42648:SF11">
    <property type="entry name" value="TRANSPOSON TY4-P GAG-POL POLYPROTEIN"/>
    <property type="match status" value="1"/>
</dbReference>
<evidence type="ECO:0000256" key="9">
    <source>
        <dbReference type="ARBA" id="ARBA00022908"/>
    </source>
</evidence>
<protein>
    <submittedName>
        <fullName evidence="18">Retrovirus-related Pol polyprotein from transposon TNT 1-94</fullName>
    </submittedName>
</protein>
<dbReference type="GO" id="GO:0006310">
    <property type="term" value="P:DNA recombination"/>
    <property type="evidence" value="ECO:0007669"/>
    <property type="project" value="UniProtKB-KW"/>
</dbReference>
<dbReference type="EMBL" id="LUGG01000005">
    <property type="protein sequence ID" value="OBZ74687.1"/>
    <property type="molecule type" value="Genomic_DNA"/>
</dbReference>
<accession>A0A1C7MDK2</accession>
<keyword evidence="12" id="KW-0233">DNA recombination</keyword>
<dbReference type="GO" id="GO:0016787">
    <property type="term" value="F:hydrolase activity"/>
    <property type="evidence" value="ECO:0007669"/>
    <property type="project" value="UniProtKB-KW"/>
</dbReference>
<dbReference type="SUPFAM" id="SSF53098">
    <property type="entry name" value="Ribonuclease H-like"/>
    <property type="match status" value="1"/>
</dbReference>
<evidence type="ECO:0000256" key="10">
    <source>
        <dbReference type="ARBA" id="ARBA00022918"/>
    </source>
</evidence>
<dbReference type="OrthoDB" id="2787706at2759"/>
<dbReference type="GO" id="GO:0003887">
    <property type="term" value="F:DNA-directed DNA polymerase activity"/>
    <property type="evidence" value="ECO:0007669"/>
    <property type="project" value="UniProtKB-KW"/>
</dbReference>
<dbReference type="InterPro" id="IPR057670">
    <property type="entry name" value="SH3_retrovirus"/>
</dbReference>
<reference evidence="18 19" key="1">
    <citation type="submission" date="2016-03" db="EMBL/GenBank/DDBJ databases">
        <title>Whole genome sequencing of Grifola frondosa 9006-11.</title>
        <authorList>
            <person name="Min B."/>
            <person name="Park H."/>
            <person name="Kim J.-G."/>
            <person name="Cho H."/>
            <person name="Oh Y.-L."/>
            <person name="Kong W.-S."/>
            <person name="Choi I.-G."/>
        </authorList>
    </citation>
    <scope>NUCLEOTIDE SEQUENCE [LARGE SCALE GENOMIC DNA]</scope>
    <source>
        <strain evidence="18 19">9006-11</strain>
    </source>
</reference>
<keyword evidence="11" id="KW-0239">DNA-directed DNA polymerase</keyword>
<evidence type="ECO:0000256" key="7">
    <source>
        <dbReference type="ARBA" id="ARBA00022842"/>
    </source>
</evidence>
<evidence type="ECO:0000259" key="17">
    <source>
        <dbReference type="PROSITE" id="PS50994"/>
    </source>
</evidence>
<name>A0A1C7MDK2_GRIFR</name>
<keyword evidence="9" id="KW-0229">DNA integration</keyword>
<keyword evidence="6" id="KW-0378">Hydrolase</keyword>
<evidence type="ECO:0000256" key="2">
    <source>
        <dbReference type="ARBA" id="ARBA00022695"/>
    </source>
</evidence>
<dbReference type="Pfam" id="PF25597">
    <property type="entry name" value="SH3_retrovirus"/>
    <property type="match status" value="1"/>
</dbReference>
<dbReference type="GO" id="GO:0003964">
    <property type="term" value="F:RNA-directed DNA polymerase activity"/>
    <property type="evidence" value="ECO:0007669"/>
    <property type="project" value="UniProtKB-KW"/>
</dbReference>
<feature type="domain" description="Integrase catalytic" evidence="17">
    <location>
        <begin position="1"/>
        <end position="124"/>
    </location>
</feature>
<evidence type="ECO:0000256" key="12">
    <source>
        <dbReference type="ARBA" id="ARBA00023172"/>
    </source>
</evidence>
<evidence type="ECO:0000313" key="19">
    <source>
        <dbReference type="Proteomes" id="UP000092993"/>
    </source>
</evidence>
<dbReference type="Gene3D" id="3.30.420.10">
    <property type="entry name" value="Ribonuclease H-like superfamily/Ribonuclease H"/>
    <property type="match status" value="1"/>
</dbReference>
<dbReference type="Pfam" id="PF07727">
    <property type="entry name" value="RVT_2"/>
    <property type="match status" value="1"/>
</dbReference>
<keyword evidence="7" id="KW-0460">Magnesium</keyword>
<keyword evidence="11" id="KW-0808">Transferase</keyword>
<comment type="catalytic activity">
    <reaction evidence="15">
        <text>DNA(n) + a 2'-deoxyribonucleoside 5'-triphosphate = DNA(n+1) + diphosphate</text>
        <dbReference type="Rhea" id="RHEA:22508"/>
        <dbReference type="Rhea" id="RHEA-COMP:17339"/>
        <dbReference type="Rhea" id="RHEA-COMP:17340"/>
        <dbReference type="ChEBI" id="CHEBI:33019"/>
        <dbReference type="ChEBI" id="CHEBI:61560"/>
        <dbReference type="ChEBI" id="CHEBI:173112"/>
        <dbReference type="EC" id="2.7.7.7"/>
    </reaction>
</comment>
<dbReference type="InterPro" id="IPR036397">
    <property type="entry name" value="RNaseH_sf"/>
</dbReference>
<evidence type="ECO:0000256" key="16">
    <source>
        <dbReference type="SAM" id="MobiDB-lite"/>
    </source>
</evidence>
<dbReference type="InterPro" id="IPR039537">
    <property type="entry name" value="Retrotran_Ty1/copia-like"/>
</dbReference>
<dbReference type="InterPro" id="IPR012337">
    <property type="entry name" value="RNaseH-like_sf"/>
</dbReference>
<dbReference type="InterPro" id="IPR013103">
    <property type="entry name" value="RVT_2"/>
</dbReference>
<sequence length="519" mass="57540">MASKDKTASIVQNWVESRELETGERVQALQFDNGELVTTELLTWAARKGIAIRRTAPYTSAHNGRVERLHRTLMSKSRTMRLASDVPDNRWDEFYLTANYLTIRTPTASLPDSRTPFEAFYGSKPDLSHLREIGCKAFVLIQNKHNPKIYEHSVECALIGYGPDSKTYRCYHKPTHKVISSYHVVFIESFESVPKPLYPNHTFNSSLSATNSHSLPSVSTPTDELTITPSNSPSLPSASDTTSESSTMPSVPPSIVSPVSSPRRSKRALIPTDKRATTDGLFRLSAVQEAVRDATASGERLCQERAQRREAAHIAASVPLELHDNYSGDPLTMREAMSSPFADNWRTALAEEFASIKSMGVYTLIPPTQVPSGRKVMHGKPVFRLKHDENGRPVRFKARWVCKGYEAVFGQDYTHTTSPTMRMESFRAILHIAASRDWEIHQIDVKTAYLYGLLPDGEVCFMQQPPALRSLGKRTGSGSSTKVSTVCHKADEPGIAQCIPSSLILASLKLTANIVSTCA</sequence>
<keyword evidence="19" id="KW-1185">Reference proteome</keyword>
<dbReference type="InterPro" id="IPR001584">
    <property type="entry name" value="Integrase_cat-core"/>
</dbReference>
<dbReference type="STRING" id="5627.A0A1C7MDK2"/>
<dbReference type="GO" id="GO:0015074">
    <property type="term" value="P:DNA integration"/>
    <property type="evidence" value="ECO:0007669"/>
    <property type="project" value="UniProtKB-KW"/>
</dbReference>
<dbReference type="PANTHER" id="PTHR42648">
    <property type="entry name" value="TRANSPOSASE, PUTATIVE-RELATED"/>
    <property type="match status" value="1"/>
</dbReference>
<comment type="catalytic activity">
    <reaction evidence="14">
        <text>DNA(n) + a 2'-deoxyribonucleoside 5'-triphosphate = DNA(n+1) + diphosphate</text>
        <dbReference type="Rhea" id="RHEA:22508"/>
        <dbReference type="Rhea" id="RHEA-COMP:17339"/>
        <dbReference type="Rhea" id="RHEA-COMP:17340"/>
        <dbReference type="ChEBI" id="CHEBI:33019"/>
        <dbReference type="ChEBI" id="CHEBI:61560"/>
        <dbReference type="ChEBI" id="CHEBI:173112"/>
        <dbReference type="EC" id="2.7.7.49"/>
    </reaction>
</comment>
<keyword evidence="3" id="KW-0540">Nuclease</keyword>
<evidence type="ECO:0000256" key="14">
    <source>
        <dbReference type="ARBA" id="ARBA00048173"/>
    </source>
</evidence>
<keyword evidence="5" id="KW-0255">Endonuclease</keyword>
<comment type="caution">
    <text evidence="18">The sequence shown here is derived from an EMBL/GenBank/DDBJ whole genome shotgun (WGS) entry which is preliminary data.</text>
</comment>
<feature type="compositionally biased region" description="Polar residues" evidence="16">
    <location>
        <begin position="209"/>
        <end position="244"/>
    </location>
</feature>
<keyword evidence="2" id="KW-0548">Nucleotidyltransferase</keyword>
<keyword evidence="4" id="KW-0479">Metal-binding</keyword>
<evidence type="ECO:0000256" key="13">
    <source>
        <dbReference type="ARBA" id="ARBA00023268"/>
    </source>
</evidence>
<dbReference type="OMA" id="EPQSYSH"/>
<evidence type="ECO:0000256" key="11">
    <source>
        <dbReference type="ARBA" id="ARBA00022932"/>
    </source>
</evidence>
<dbReference type="Proteomes" id="UP000092993">
    <property type="component" value="Unassembled WGS sequence"/>
</dbReference>
<keyword evidence="13" id="KW-0511">Multifunctional enzyme</keyword>
<evidence type="ECO:0000256" key="4">
    <source>
        <dbReference type="ARBA" id="ARBA00022723"/>
    </source>
</evidence>
<feature type="region of interest" description="Disordered" evidence="16">
    <location>
        <begin position="209"/>
        <end position="272"/>
    </location>
</feature>
<dbReference type="GO" id="GO:0005634">
    <property type="term" value="C:nucleus"/>
    <property type="evidence" value="ECO:0007669"/>
    <property type="project" value="UniProtKB-ARBA"/>
</dbReference>
<keyword evidence="8" id="KW-0694">RNA-binding</keyword>
<proteinExistence type="predicted"/>
<evidence type="ECO:0000256" key="1">
    <source>
        <dbReference type="ARBA" id="ARBA00022578"/>
    </source>
</evidence>
<keyword evidence="1" id="KW-0815">Transposition</keyword>
<dbReference type="AlphaFoldDB" id="A0A1C7MDK2"/>
<dbReference type="GO" id="GO:0003723">
    <property type="term" value="F:RNA binding"/>
    <property type="evidence" value="ECO:0007669"/>
    <property type="project" value="UniProtKB-KW"/>
</dbReference>
<evidence type="ECO:0000256" key="15">
    <source>
        <dbReference type="ARBA" id="ARBA00049244"/>
    </source>
</evidence>
<evidence type="ECO:0000256" key="5">
    <source>
        <dbReference type="ARBA" id="ARBA00022759"/>
    </source>
</evidence>
<dbReference type="GO" id="GO:0032196">
    <property type="term" value="P:transposition"/>
    <property type="evidence" value="ECO:0007669"/>
    <property type="project" value="UniProtKB-KW"/>
</dbReference>
<evidence type="ECO:0000256" key="6">
    <source>
        <dbReference type="ARBA" id="ARBA00022801"/>
    </source>
</evidence>